<protein>
    <submittedName>
        <fullName evidence="1">Uncharacterized protein</fullName>
    </submittedName>
</protein>
<dbReference type="AlphaFoldDB" id="A0A4Y9ZIB8"/>
<accession>A0A4Y9ZIB8</accession>
<comment type="caution">
    <text evidence="1">The sequence shown here is derived from an EMBL/GenBank/DDBJ whole genome shotgun (WGS) entry which is preliminary data.</text>
</comment>
<dbReference type="GO" id="GO:0000151">
    <property type="term" value="C:ubiquitin ligase complex"/>
    <property type="evidence" value="ECO:0007669"/>
    <property type="project" value="TreeGrafter"/>
</dbReference>
<reference evidence="1 2" key="1">
    <citation type="submission" date="2019-02" db="EMBL/GenBank/DDBJ databases">
        <title>Genome sequencing of the rare red list fungi Hericium alpestre (H. flagellum).</title>
        <authorList>
            <person name="Buettner E."/>
            <person name="Kellner H."/>
        </authorList>
    </citation>
    <scope>NUCLEOTIDE SEQUENCE [LARGE SCALE GENOMIC DNA]</scope>
    <source>
        <strain evidence="1 2">DSM 108284</strain>
    </source>
</reference>
<evidence type="ECO:0000313" key="2">
    <source>
        <dbReference type="Proteomes" id="UP000298061"/>
    </source>
</evidence>
<dbReference type="EMBL" id="SFCI01002721">
    <property type="protein sequence ID" value="TFY73583.1"/>
    <property type="molecule type" value="Genomic_DNA"/>
</dbReference>
<dbReference type="OrthoDB" id="66510at2759"/>
<proteinExistence type="predicted"/>
<gene>
    <name evidence="1" type="ORF">EWM64_g10429</name>
</gene>
<dbReference type="PANTHER" id="PTHR31531">
    <property type="entry name" value="E3 UBIQUITIN-PROTEIN LIGASE E3D FAMILY MEMBER"/>
    <property type="match status" value="1"/>
</dbReference>
<dbReference type="GO" id="GO:0061630">
    <property type="term" value="F:ubiquitin protein ligase activity"/>
    <property type="evidence" value="ECO:0007669"/>
    <property type="project" value="TreeGrafter"/>
</dbReference>
<dbReference type="GO" id="GO:0005829">
    <property type="term" value="C:cytosol"/>
    <property type="evidence" value="ECO:0007669"/>
    <property type="project" value="TreeGrafter"/>
</dbReference>
<dbReference type="InterPro" id="IPR019193">
    <property type="entry name" value="UBQ-conj_enz_E2-bd_prot"/>
</dbReference>
<dbReference type="Pfam" id="PF09814">
    <property type="entry name" value="HECT_2"/>
    <property type="match status" value="1"/>
</dbReference>
<feature type="non-terminal residue" evidence="1">
    <location>
        <position position="1"/>
    </location>
</feature>
<dbReference type="PANTHER" id="PTHR31531:SF2">
    <property type="entry name" value="E3 UBIQUITIN-PROTEIN LIGASE E3D"/>
    <property type="match status" value="1"/>
</dbReference>
<dbReference type="GO" id="GO:0005634">
    <property type="term" value="C:nucleus"/>
    <property type="evidence" value="ECO:0007669"/>
    <property type="project" value="TreeGrafter"/>
</dbReference>
<dbReference type="GO" id="GO:0051865">
    <property type="term" value="P:protein autoubiquitination"/>
    <property type="evidence" value="ECO:0007669"/>
    <property type="project" value="TreeGrafter"/>
</dbReference>
<name>A0A4Y9ZIB8_9AGAM</name>
<dbReference type="GO" id="GO:0006513">
    <property type="term" value="P:protein monoubiquitination"/>
    <property type="evidence" value="ECO:0007669"/>
    <property type="project" value="TreeGrafter"/>
</dbReference>
<evidence type="ECO:0000313" key="1">
    <source>
        <dbReference type="EMBL" id="TFY73583.1"/>
    </source>
</evidence>
<dbReference type="Proteomes" id="UP000298061">
    <property type="component" value="Unassembled WGS sequence"/>
</dbReference>
<dbReference type="STRING" id="135208.A0A4Y9ZIB8"/>
<organism evidence="1 2">
    <name type="scientific">Hericium alpestre</name>
    <dbReference type="NCBI Taxonomy" id="135208"/>
    <lineage>
        <taxon>Eukaryota</taxon>
        <taxon>Fungi</taxon>
        <taxon>Dikarya</taxon>
        <taxon>Basidiomycota</taxon>
        <taxon>Agaricomycotina</taxon>
        <taxon>Agaricomycetes</taxon>
        <taxon>Russulales</taxon>
        <taxon>Hericiaceae</taxon>
        <taxon>Hericium</taxon>
    </lineage>
</organism>
<keyword evidence="2" id="KW-1185">Reference proteome</keyword>
<dbReference type="GO" id="GO:0031624">
    <property type="term" value="F:ubiquitin conjugating enzyme binding"/>
    <property type="evidence" value="ECO:0007669"/>
    <property type="project" value="TreeGrafter"/>
</dbReference>
<dbReference type="GO" id="GO:0000209">
    <property type="term" value="P:protein polyubiquitination"/>
    <property type="evidence" value="ECO:0007669"/>
    <property type="project" value="TreeGrafter"/>
</dbReference>
<dbReference type="GO" id="GO:0030332">
    <property type="term" value="F:cyclin binding"/>
    <property type="evidence" value="ECO:0007669"/>
    <property type="project" value="TreeGrafter"/>
</dbReference>
<dbReference type="GO" id="GO:0043161">
    <property type="term" value="P:proteasome-mediated ubiquitin-dependent protein catabolic process"/>
    <property type="evidence" value="ECO:0007669"/>
    <property type="project" value="TreeGrafter"/>
</dbReference>
<sequence length="188" mass="21281">HGEEFRTVRCICGSFAGRCQEYTSESGERTTAYRLVKYALRPVSPAAEPLRIPLSAFIVEDMAELASAHATYRFVILDEEEERPRLLIWLFKPSMRLSYAAPTYYSIPQSGVVQAAKVLFKTIGPSTVYTDLPRTLLDKYPGFPQAEQLLYPMEICQRLAVLLKESNACYPESMRTMTGLDVGWLLRA</sequence>